<dbReference type="InterPro" id="IPR036397">
    <property type="entry name" value="RNaseH_sf"/>
</dbReference>
<dbReference type="PANTHER" id="PTHR19303">
    <property type="entry name" value="TRANSPOSON"/>
    <property type="match status" value="1"/>
</dbReference>
<accession>A0A8J6HP16</accession>
<dbReference type="Pfam" id="PF03184">
    <property type="entry name" value="DDE_1"/>
    <property type="match status" value="1"/>
</dbReference>
<reference evidence="3" key="2">
    <citation type="submission" date="2021-08" db="EMBL/GenBank/DDBJ databases">
        <authorList>
            <person name="Eriksson T."/>
        </authorList>
    </citation>
    <scope>NUCLEOTIDE SEQUENCE</scope>
    <source>
        <strain evidence="3">Stoneville</strain>
        <tissue evidence="3">Whole head</tissue>
    </source>
</reference>
<dbReference type="Gene3D" id="3.30.420.10">
    <property type="entry name" value="Ribonuclease H-like superfamily/Ribonuclease H"/>
    <property type="match status" value="1"/>
</dbReference>
<dbReference type="GO" id="GO:0005634">
    <property type="term" value="C:nucleus"/>
    <property type="evidence" value="ECO:0007669"/>
    <property type="project" value="TreeGrafter"/>
</dbReference>
<proteinExistence type="predicted"/>
<evidence type="ECO:0000313" key="3">
    <source>
        <dbReference type="EMBL" id="KAH0817451.1"/>
    </source>
</evidence>
<dbReference type="InterPro" id="IPR004875">
    <property type="entry name" value="DDE_SF_endonuclease_dom"/>
</dbReference>
<protein>
    <recommendedName>
        <fullName evidence="2">DDE-1 domain-containing protein</fullName>
    </recommendedName>
</protein>
<dbReference type="GO" id="GO:0003677">
    <property type="term" value="F:DNA binding"/>
    <property type="evidence" value="ECO:0007669"/>
    <property type="project" value="TreeGrafter"/>
</dbReference>
<gene>
    <name evidence="3" type="ORF">GEV33_005340</name>
</gene>
<evidence type="ECO:0000259" key="2">
    <source>
        <dbReference type="Pfam" id="PF03184"/>
    </source>
</evidence>
<feature type="compositionally biased region" description="Basic and acidic residues" evidence="1">
    <location>
        <begin position="269"/>
        <end position="281"/>
    </location>
</feature>
<sequence length="369" mass="41436">MNLNHSFNKEDRLAGKDWLEGFLKRNPGIPLRRSRKNRSTVDEKEVKMFFDNLEGAMERYKFPPDRVYNMDETGINTVQMSSRVLAEKSALHITVVCGMSASGSFVPPMFIYPRQKLTKEMKKNGPAGSSYHRSKTGWINEELFVVWLQHFVNFSKPDLANPVLLVLDNDCSHISLESHEICRKTGIVLVSLPPSTSHRMQPLDVALFAPLKNRFYEACRVWMSDHPGEKISTEEISELFNTAFVGVASRQNAVSAFRKTGMYPADPDAFNREDLSPGLKDEECDNQTSSPESCGVFEPQSTTSPGSSRSFQVCDVASSDLGGPSCSQEVALCPKAKEVERNGKMSCVVLDCSQHKDSEKKFKKRKMET</sequence>
<organism evidence="3 4">
    <name type="scientific">Tenebrio molitor</name>
    <name type="common">Yellow mealworm beetle</name>
    <dbReference type="NCBI Taxonomy" id="7067"/>
    <lineage>
        <taxon>Eukaryota</taxon>
        <taxon>Metazoa</taxon>
        <taxon>Ecdysozoa</taxon>
        <taxon>Arthropoda</taxon>
        <taxon>Hexapoda</taxon>
        <taxon>Insecta</taxon>
        <taxon>Pterygota</taxon>
        <taxon>Neoptera</taxon>
        <taxon>Endopterygota</taxon>
        <taxon>Coleoptera</taxon>
        <taxon>Polyphaga</taxon>
        <taxon>Cucujiformia</taxon>
        <taxon>Tenebrionidae</taxon>
        <taxon>Tenebrio</taxon>
    </lineage>
</organism>
<reference evidence="3" key="1">
    <citation type="journal article" date="2020" name="J Insects Food Feed">
        <title>The yellow mealworm (Tenebrio molitor) genome: a resource for the emerging insects as food and feed industry.</title>
        <authorList>
            <person name="Eriksson T."/>
            <person name="Andere A."/>
            <person name="Kelstrup H."/>
            <person name="Emery V."/>
            <person name="Picard C."/>
        </authorList>
    </citation>
    <scope>NUCLEOTIDE SEQUENCE</scope>
    <source>
        <strain evidence="3">Stoneville</strain>
        <tissue evidence="3">Whole head</tissue>
    </source>
</reference>
<feature type="region of interest" description="Disordered" evidence="1">
    <location>
        <begin position="266"/>
        <end position="309"/>
    </location>
</feature>
<comment type="caution">
    <text evidence="3">The sequence shown here is derived from an EMBL/GenBank/DDBJ whole genome shotgun (WGS) entry which is preliminary data.</text>
</comment>
<evidence type="ECO:0000256" key="1">
    <source>
        <dbReference type="SAM" id="MobiDB-lite"/>
    </source>
</evidence>
<dbReference type="AlphaFoldDB" id="A0A8J6HP16"/>
<dbReference type="Proteomes" id="UP000719412">
    <property type="component" value="Unassembled WGS sequence"/>
</dbReference>
<feature type="domain" description="DDE-1" evidence="2">
    <location>
        <begin position="93"/>
        <end position="230"/>
    </location>
</feature>
<keyword evidence="4" id="KW-1185">Reference proteome</keyword>
<dbReference type="PANTHER" id="PTHR19303:SF74">
    <property type="entry name" value="POGO TRANSPOSABLE ELEMENT WITH KRAB DOMAIN"/>
    <property type="match status" value="1"/>
</dbReference>
<name>A0A8J6HP16_TENMO</name>
<dbReference type="EMBL" id="JABDTM020019450">
    <property type="protein sequence ID" value="KAH0817451.1"/>
    <property type="molecule type" value="Genomic_DNA"/>
</dbReference>
<evidence type="ECO:0000313" key="4">
    <source>
        <dbReference type="Proteomes" id="UP000719412"/>
    </source>
</evidence>
<feature type="compositionally biased region" description="Polar residues" evidence="1">
    <location>
        <begin position="299"/>
        <end position="309"/>
    </location>
</feature>
<dbReference type="InterPro" id="IPR050863">
    <property type="entry name" value="CenT-Element_Derived"/>
</dbReference>